<evidence type="ECO:0000313" key="2">
    <source>
        <dbReference type="EMBL" id="KKN63602.1"/>
    </source>
</evidence>
<dbReference type="EMBL" id="LAZR01000585">
    <property type="protein sequence ID" value="KKN63602.1"/>
    <property type="molecule type" value="Genomic_DNA"/>
</dbReference>
<gene>
    <name evidence="2" type="ORF">LCGC14_0500510</name>
</gene>
<comment type="caution">
    <text evidence="2">The sequence shown here is derived from an EMBL/GenBank/DDBJ whole genome shotgun (WGS) entry which is preliminary data.</text>
</comment>
<protein>
    <submittedName>
        <fullName evidence="2">Uncharacterized protein</fullName>
    </submittedName>
</protein>
<organism evidence="2">
    <name type="scientific">marine sediment metagenome</name>
    <dbReference type="NCBI Taxonomy" id="412755"/>
    <lineage>
        <taxon>unclassified sequences</taxon>
        <taxon>metagenomes</taxon>
        <taxon>ecological metagenomes</taxon>
    </lineage>
</organism>
<evidence type="ECO:0000256" key="1">
    <source>
        <dbReference type="SAM" id="MobiDB-lite"/>
    </source>
</evidence>
<accession>A0A0F9SMK2</accession>
<proteinExistence type="predicted"/>
<dbReference type="AlphaFoldDB" id="A0A0F9SMK2"/>
<name>A0A0F9SMK2_9ZZZZ</name>
<sequence length="91" mass="10515">MAPRKKRHYTFEECAKDRPDYVEHGSEQHANSIGLVEGVDFEPKEEAKLRAQLVEPPVVATRMPITRRSHRARTRRNPGTPIIDGWVRQGR</sequence>
<reference evidence="2" key="1">
    <citation type="journal article" date="2015" name="Nature">
        <title>Complex archaea that bridge the gap between prokaryotes and eukaryotes.</title>
        <authorList>
            <person name="Spang A."/>
            <person name="Saw J.H."/>
            <person name="Jorgensen S.L."/>
            <person name="Zaremba-Niedzwiedzka K."/>
            <person name="Martijn J."/>
            <person name="Lind A.E."/>
            <person name="van Eijk R."/>
            <person name="Schleper C."/>
            <person name="Guy L."/>
            <person name="Ettema T.J."/>
        </authorList>
    </citation>
    <scope>NUCLEOTIDE SEQUENCE</scope>
</reference>
<feature type="compositionally biased region" description="Basic residues" evidence="1">
    <location>
        <begin position="65"/>
        <end position="76"/>
    </location>
</feature>
<feature type="region of interest" description="Disordered" evidence="1">
    <location>
        <begin position="64"/>
        <end position="91"/>
    </location>
</feature>